<name>A0AAV6XSU6_9LAMI</name>
<evidence type="ECO:0000313" key="2">
    <source>
        <dbReference type="Proteomes" id="UP000826271"/>
    </source>
</evidence>
<protein>
    <submittedName>
        <fullName evidence="1">Uncharacterized protein</fullName>
    </submittedName>
</protein>
<proteinExistence type="predicted"/>
<keyword evidence="2" id="KW-1185">Reference proteome</keyword>
<evidence type="ECO:0000313" key="1">
    <source>
        <dbReference type="EMBL" id="KAG8385644.1"/>
    </source>
</evidence>
<dbReference type="AlphaFoldDB" id="A0AAV6XSU6"/>
<dbReference type="Proteomes" id="UP000826271">
    <property type="component" value="Unassembled WGS sequence"/>
</dbReference>
<gene>
    <name evidence="1" type="ORF">BUALT_Bualt03G0066500</name>
</gene>
<organism evidence="1 2">
    <name type="scientific">Buddleja alternifolia</name>
    <dbReference type="NCBI Taxonomy" id="168488"/>
    <lineage>
        <taxon>Eukaryota</taxon>
        <taxon>Viridiplantae</taxon>
        <taxon>Streptophyta</taxon>
        <taxon>Embryophyta</taxon>
        <taxon>Tracheophyta</taxon>
        <taxon>Spermatophyta</taxon>
        <taxon>Magnoliopsida</taxon>
        <taxon>eudicotyledons</taxon>
        <taxon>Gunneridae</taxon>
        <taxon>Pentapetalae</taxon>
        <taxon>asterids</taxon>
        <taxon>lamiids</taxon>
        <taxon>Lamiales</taxon>
        <taxon>Scrophulariaceae</taxon>
        <taxon>Buddlejeae</taxon>
        <taxon>Buddleja</taxon>
    </lineage>
</organism>
<accession>A0AAV6XSU6</accession>
<reference evidence="1" key="1">
    <citation type="submission" date="2019-10" db="EMBL/GenBank/DDBJ databases">
        <authorList>
            <person name="Zhang R."/>
            <person name="Pan Y."/>
            <person name="Wang J."/>
            <person name="Ma R."/>
            <person name="Yu S."/>
        </authorList>
    </citation>
    <scope>NUCLEOTIDE SEQUENCE</scope>
    <source>
        <strain evidence="1">LA-IB0</strain>
        <tissue evidence="1">Leaf</tissue>
    </source>
</reference>
<sequence>MLYSGVEAAALVPPLSAFVPSLVNIGRSADVAFLILSSSAICQNDVVLFRFLLLLQCLPKRPCICPFCEADVFALSGEPKTTCHPNKFPLSAKKSSKKSCQDFRVNEMSLQGGGLIDGRGTRREKEMKTLI</sequence>
<comment type="caution">
    <text evidence="1">The sequence shown here is derived from an EMBL/GenBank/DDBJ whole genome shotgun (WGS) entry which is preliminary data.</text>
</comment>
<dbReference type="EMBL" id="WHWC01000003">
    <property type="protein sequence ID" value="KAG8385644.1"/>
    <property type="molecule type" value="Genomic_DNA"/>
</dbReference>